<keyword evidence="2" id="KW-1185">Reference proteome</keyword>
<sequence>MKIMGQPTKEKMIEMAKDVMTSSSSSSLLLDAIYHLEEAAKCGHVFAMFNLGIAAFYGYGRSAVIEGQPQPQKDPNLAAGWFEASGLPEGLAARSMYEMSIGNKEKSILFEQRAKTLGYGSSWRKEARQKTGSGGFVGANLNLQWPPIYPTGETPQEW</sequence>
<dbReference type="EMBL" id="KV784353">
    <property type="protein sequence ID" value="OEU21857.1"/>
    <property type="molecule type" value="Genomic_DNA"/>
</dbReference>
<reference evidence="1 2" key="1">
    <citation type="submission" date="2016-09" db="EMBL/GenBank/DDBJ databases">
        <title>Extensive genetic diversity and differential bi-allelic expression allows diatom success in the polar Southern Ocean.</title>
        <authorList>
            <consortium name="DOE Joint Genome Institute"/>
            <person name="Mock T."/>
            <person name="Otillar R.P."/>
            <person name="Strauss J."/>
            <person name="Dupont C."/>
            <person name="Frickenhaus S."/>
            <person name="Maumus F."/>
            <person name="Mcmullan M."/>
            <person name="Sanges R."/>
            <person name="Schmutz J."/>
            <person name="Toseland A."/>
            <person name="Valas R."/>
            <person name="Veluchamy A."/>
            <person name="Ward B.J."/>
            <person name="Allen A."/>
            <person name="Barry K."/>
            <person name="Falciatore A."/>
            <person name="Ferrante M."/>
            <person name="Fortunato A.E."/>
            <person name="Gloeckner G."/>
            <person name="Gruber A."/>
            <person name="Hipkin R."/>
            <person name="Janech M."/>
            <person name="Kroth P."/>
            <person name="Leese F."/>
            <person name="Lindquist E."/>
            <person name="Lyon B.R."/>
            <person name="Martin J."/>
            <person name="Mayer C."/>
            <person name="Parker M."/>
            <person name="Quesneville H."/>
            <person name="Raymond J."/>
            <person name="Uhlig C."/>
            <person name="Valentin K.U."/>
            <person name="Worden A.Z."/>
            <person name="Armbrust E.V."/>
            <person name="Bowler C."/>
            <person name="Green B."/>
            <person name="Moulton V."/>
            <person name="Van Oosterhout C."/>
            <person name="Grigoriev I."/>
        </authorList>
    </citation>
    <scope>NUCLEOTIDE SEQUENCE [LARGE SCALE GENOMIC DNA]</scope>
    <source>
        <strain evidence="1 2">CCMP1102</strain>
    </source>
</reference>
<organism evidence="1 2">
    <name type="scientific">Fragilariopsis cylindrus CCMP1102</name>
    <dbReference type="NCBI Taxonomy" id="635003"/>
    <lineage>
        <taxon>Eukaryota</taxon>
        <taxon>Sar</taxon>
        <taxon>Stramenopiles</taxon>
        <taxon>Ochrophyta</taxon>
        <taxon>Bacillariophyta</taxon>
        <taxon>Bacillariophyceae</taxon>
        <taxon>Bacillariophycidae</taxon>
        <taxon>Bacillariales</taxon>
        <taxon>Bacillariaceae</taxon>
        <taxon>Fragilariopsis</taxon>
    </lineage>
</organism>
<dbReference type="SUPFAM" id="SSF81901">
    <property type="entry name" value="HCP-like"/>
    <property type="match status" value="1"/>
</dbReference>
<evidence type="ECO:0000313" key="2">
    <source>
        <dbReference type="Proteomes" id="UP000095751"/>
    </source>
</evidence>
<dbReference type="AlphaFoldDB" id="A0A1E7FUR6"/>
<dbReference type="KEGG" id="fcy:FRACYDRAFT_267073"/>
<dbReference type="InParanoid" id="A0A1E7FUR6"/>
<protein>
    <submittedName>
        <fullName evidence="1">Uncharacterized protein</fullName>
    </submittedName>
</protein>
<dbReference type="Gene3D" id="1.25.40.10">
    <property type="entry name" value="Tetratricopeptide repeat domain"/>
    <property type="match status" value="1"/>
</dbReference>
<name>A0A1E7FUR6_9STRA</name>
<gene>
    <name evidence="1" type="ORF">FRACYDRAFT_267073</name>
</gene>
<dbReference type="OrthoDB" id="45949at2759"/>
<proteinExistence type="predicted"/>
<evidence type="ECO:0000313" key="1">
    <source>
        <dbReference type="EMBL" id="OEU21857.1"/>
    </source>
</evidence>
<dbReference type="InterPro" id="IPR011990">
    <property type="entry name" value="TPR-like_helical_dom_sf"/>
</dbReference>
<dbReference type="Proteomes" id="UP000095751">
    <property type="component" value="Unassembled WGS sequence"/>
</dbReference>
<accession>A0A1E7FUR6</accession>